<dbReference type="SMART" id="SM00382">
    <property type="entry name" value="AAA"/>
    <property type="match status" value="1"/>
</dbReference>
<dbReference type="SUPFAM" id="SSF52540">
    <property type="entry name" value="P-loop containing nucleoside triphosphate hydrolases"/>
    <property type="match status" value="1"/>
</dbReference>
<feature type="region of interest" description="Disordered" evidence="1">
    <location>
        <begin position="399"/>
        <end position="421"/>
    </location>
</feature>
<organism evidence="3 4">
    <name type="scientific">Cytospora mali</name>
    <name type="common">Apple Valsa canker fungus</name>
    <name type="synonym">Valsa mali</name>
    <dbReference type="NCBI Taxonomy" id="578113"/>
    <lineage>
        <taxon>Eukaryota</taxon>
        <taxon>Fungi</taxon>
        <taxon>Dikarya</taxon>
        <taxon>Ascomycota</taxon>
        <taxon>Pezizomycotina</taxon>
        <taxon>Sordariomycetes</taxon>
        <taxon>Sordariomycetidae</taxon>
        <taxon>Diaporthales</taxon>
        <taxon>Cytosporaceae</taxon>
        <taxon>Cytospora</taxon>
    </lineage>
</organism>
<evidence type="ECO:0000259" key="2">
    <source>
        <dbReference type="SMART" id="SM00382"/>
    </source>
</evidence>
<feature type="domain" description="AAA+ ATPase" evidence="2">
    <location>
        <begin position="626"/>
        <end position="821"/>
    </location>
</feature>
<feature type="region of interest" description="Disordered" evidence="1">
    <location>
        <begin position="40"/>
        <end position="251"/>
    </location>
</feature>
<gene>
    <name evidence="3" type="ORF">VP1G_07577</name>
</gene>
<evidence type="ECO:0000313" key="4">
    <source>
        <dbReference type="Proteomes" id="UP000078576"/>
    </source>
</evidence>
<dbReference type="InterPro" id="IPR027417">
    <property type="entry name" value="P-loop_NTPase"/>
</dbReference>
<dbReference type="Gene3D" id="3.40.50.300">
    <property type="entry name" value="P-loop containing nucleotide triphosphate hydrolases"/>
    <property type="match status" value="1"/>
</dbReference>
<dbReference type="Proteomes" id="UP000078576">
    <property type="component" value="Unassembled WGS sequence"/>
</dbReference>
<evidence type="ECO:0000256" key="1">
    <source>
        <dbReference type="SAM" id="MobiDB-lite"/>
    </source>
</evidence>
<feature type="region of interest" description="Disordered" evidence="1">
    <location>
        <begin position="716"/>
        <end position="750"/>
    </location>
</feature>
<feature type="compositionally biased region" description="Polar residues" evidence="1">
    <location>
        <begin position="51"/>
        <end position="67"/>
    </location>
</feature>
<feature type="compositionally biased region" description="Basic residues" evidence="1">
    <location>
        <begin position="557"/>
        <end position="571"/>
    </location>
</feature>
<dbReference type="PANTHER" id="PTHR23389">
    <property type="entry name" value="CHROMOSOME TRANSMISSION FIDELITY FACTOR 18"/>
    <property type="match status" value="1"/>
</dbReference>
<dbReference type="InterPro" id="IPR003593">
    <property type="entry name" value="AAA+_ATPase"/>
</dbReference>
<feature type="compositionally biased region" description="Acidic residues" evidence="1">
    <location>
        <begin position="579"/>
        <end position="598"/>
    </location>
</feature>
<dbReference type="GO" id="GO:0016887">
    <property type="term" value="F:ATP hydrolysis activity"/>
    <property type="evidence" value="ECO:0007669"/>
    <property type="project" value="InterPro"/>
</dbReference>
<feature type="compositionally biased region" description="Basic and acidic residues" evidence="1">
    <location>
        <begin position="177"/>
        <end position="192"/>
    </location>
</feature>
<feature type="compositionally biased region" description="Basic and acidic residues" evidence="1">
    <location>
        <begin position="212"/>
        <end position="233"/>
    </location>
</feature>
<feature type="compositionally biased region" description="Low complexity" evidence="1">
    <location>
        <begin position="716"/>
        <end position="725"/>
    </location>
</feature>
<name>A0A194V909_CYTMA</name>
<accession>A0A194V909</accession>
<evidence type="ECO:0000313" key="3">
    <source>
        <dbReference type="EMBL" id="KUI60369.1"/>
    </source>
</evidence>
<sequence length="1244" mass="137664">MTDNAPRRASEPPQMGSVVVEAMAGGTLAFEPKKLHPFFTAPKSLQHDPDVTNSPAAATAENPTASHDTSEAAETNIDMEAPEGNARHRKRRKKAEDVNQDEEDTKKPRRGRKKANPQGASIVNLFSRINCENDRDEAPEQSVATQDDIKDSDVADAPSSSAPAAENDCTTGVVPAEESKSGPDHKEEDQKTPPKKMLRLNLRTGTIGSPPKQKEPEVSKEKKQTENAVEEKATATPKGKRHPTRIARLVYGTDDVSRQRIGAQIDEILNSPVAPSSRRKKRTSPMSVKLAQDTKLKETEDAQKKETHPFFTGKSKKTATISTTTEPLRSEPVKSKPAPSPTRPRIFSSTPISPKKTRRLGPSKPFPQFGMKSLGLKTPGARIPAWPWKDMVHIRGDGSHLARTPPNSYKPLLARKSKGNTTRLSPQETILNDFIPKLGISEAMDAVKNIDTGVFLPPPPELRLPQKHFESGFNLEKRILPELKNIKHPALERLRELLTTSLSAFDKYQCESSSWSHKYAPVSAVEVLQYGKEAFLLRDWLQALKVLSVHTGDGNAKSKKSTPPKKKRKKNKLDAFIVDSDEEANEMDEVSDPEEEDWSPNKRGGKKTVIRAGDTVAKDSKNAPRLTNTVVISGAHGCGKTSAVYAIAKELDFEVFEINPGSRRSGKDILEKIGDMTRNHLVQHQQADGPVTEAAIDEDEVAQDIESGKQATMSAFFKPNAAPKPAKAKKPNKKEETTKPEHKKSPPKNQKQSLILLDEIDILYEEDKQFWTTVIGLIAQSKRPFILTCNDENLVPLQTLNLHGIFRFSSPPTDLAVDRLLLIAACEGHALRRDAVEALFESRQQDLRACLMDLNYWCQIGVGDRRSGVDWYYPRWPKGVDIDDDGNVIRVVSQDTYIEGMGWVAHDVLVKEADQQSLEEELLREVWDYWQLDLGNWQDSLDLTSWAETLNTASSHQDRLSILEKYDDFTDAMSVADLSSAMAFALGHEEAIDCTLPDMTAKARDDFILGRQLLDAPVASTYNPLAISLPINLKRLAREDLHASYPSPELDQPTEASVISKVRQNALQSSTTTPITRDDFSLAFDTLAASEKATPGSYLDPSVFDGTLSCIVLDIGPYVRSIVAYDNELQQQRLKMSNLLSRGGTKRMRNTRASHAALEGGSRSTTRPERWFKADVNGYLVKQTAGEGWAEALKEEMKMDSDRGSVGSSRALGRGRMLLPDDEDSSDELGSNSIGLGSGRMDVD</sequence>
<dbReference type="STRING" id="694573.A0A194V909"/>
<dbReference type="GO" id="GO:0005524">
    <property type="term" value="F:ATP binding"/>
    <property type="evidence" value="ECO:0007669"/>
    <property type="project" value="InterPro"/>
</dbReference>
<dbReference type="PANTHER" id="PTHR23389:SF21">
    <property type="entry name" value="ATPASE FAMILY AAA DOMAIN-CONTAINING PROTEIN 5"/>
    <property type="match status" value="1"/>
</dbReference>
<keyword evidence="4" id="KW-1185">Reference proteome</keyword>
<reference evidence="4" key="1">
    <citation type="submission" date="2014-12" db="EMBL/GenBank/DDBJ databases">
        <title>Genome Sequence of Valsa Canker Pathogens Uncovers a Specific Adaption of Colonization on Woody Bark.</title>
        <authorList>
            <person name="Yin Z."/>
            <person name="Liu H."/>
            <person name="Gao X."/>
            <person name="Li Z."/>
            <person name="Song N."/>
            <person name="Ke X."/>
            <person name="Dai Q."/>
            <person name="Wu Y."/>
            <person name="Sun Y."/>
            <person name="Xu J.-R."/>
            <person name="Kang Z.K."/>
            <person name="Wang L."/>
            <person name="Huang L."/>
        </authorList>
    </citation>
    <scope>NUCLEOTIDE SEQUENCE [LARGE SCALE GENOMIC DNA]</scope>
    <source>
        <strain evidence="4">SXYL134</strain>
    </source>
</reference>
<dbReference type="GO" id="GO:0003677">
    <property type="term" value="F:DNA binding"/>
    <property type="evidence" value="ECO:0007669"/>
    <property type="project" value="TreeGrafter"/>
</dbReference>
<feature type="region of interest" description="Disordered" evidence="1">
    <location>
        <begin position="552"/>
        <end position="606"/>
    </location>
</feature>
<feature type="compositionally biased region" description="Basic and acidic residues" evidence="1">
    <location>
        <begin position="733"/>
        <end position="744"/>
    </location>
</feature>
<feature type="compositionally biased region" description="Basic and acidic residues" evidence="1">
    <location>
        <begin position="292"/>
        <end position="308"/>
    </location>
</feature>
<feature type="region of interest" description="Disordered" evidence="1">
    <location>
        <begin position="267"/>
        <end position="373"/>
    </location>
</feature>
<dbReference type="EMBL" id="KN714749">
    <property type="protein sequence ID" value="KUI60369.1"/>
    <property type="molecule type" value="Genomic_DNA"/>
</dbReference>
<feature type="region of interest" description="Disordered" evidence="1">
    <location>
        <begin position="1144"/>
        <end position="1165"/>
    </location>
</feature>
<dbReference type="AlphaFoldDB" id="A0A194V909"/>
<feature type="region of interest" description="Disordered" evidence="1">
    <location>
        <begin position="1196"/>
        <end position="1244"/>
    </location>
</feature>
<proteinExistence type="predicted"/>
<dbReference type="Pfam" id="PF00004">
    <property type="entry name" value="AAA"/>
    <property type="match status" value="1"/>
</dbReference>
<dbReference type="InterPro" id="IPR003959">
    <property type="entry name" value="ATPase_AAA_core"/>
</dbReference>
<feature type="compositionally biased region" description="Low complexity" evidence="1">
    <location>
        <begin position="155"/>
        <end position="165"/>
    </location>
</feature>
<dbReference type="GO" id="GO:0005634">
    <property type="term" value="C:nucleus"/>
    <property type="evidence" value="ECO:0007669"/>
    <property type="project" value="TreeGrafter"/>
</dbReference>
<protein>
    <submittedName>
        <fullName evidence="3">ATPase family AAA domain-containing protein 5</fullName>
    </submittedName>
</protein>
<dbReference type="OrthoDB" id="9996895at2759"/>